<evidence type="ECO:0000256" key="1">
    <source>
        <dbReference type="SAM" id="Phobius"/>
    </source>
</evidence>
<evidence type="ECO:0008006" key="4">
    <source>
        <dbReference type="Google" id="ProtNLM"/>
    </source>
</evidence>
<keyword evidence="1" id="KW-1133">Transmembrane helix</keyword>
<feature type="transmembrane region" description="Helical" evidence="1">
    <location>
        <begin position="31"/>
        <end position="49"/>
    </location>
</feature>
<evidence type="ECO:0000313" key="3">
    <source>
        <dbReference type="Proteomes" id="UP000675554"/>
    </source>
</evidence>
<sequence>MPGTAKALTVCTVAALVVVTAYTVTLGGSGWLWFAWIVLVLITVGAVATKES</sequence>
<keyword evidence="3" id="KW-1185">Reference proteome</keyword>
<name>A0A8T4IZY0_9ACTN</name>
<accession>A0A8T4IZY0</accession>
<keyword evidence="1" id="KW-0472">Membrane</keyword>
<keyword evidence="1" id="KW-0812">Transmembrane</keyword>
<dbReference type="Proteomes" id="UP000675554">
    <property type="component" value="Unassembled WGS sequence"/>
</dbReference>
<comment type="caution">
    <text evidence="2">The sequence shown here is derived from an EMBL/GenBank/DDBJ whole genome shotgun (WGS) entry which is preliminary data.</text>
</comment>
<proteinExistence type="predicted"/>
<reference evidence="2" key="1">
    <citation type="submission" date="2021-04" db="EMBL/GenBank/DDBJ databases">
        <title>Sequencing of actinobacteria type strains.</title>
        <authorList>
            <person name="Nguyen G.-S."/>
            <person name="Wentzel A."/>
        </authorList>
    </citation>
    <scope>NUCLEOTIDE SEQUENCE</scope>
    <source>
        <strain evidence="2">DSM 42095</strain>
    </source>
</reference>
<evidence type="ECO:0000313" key="2">
    <source>
        <dbReference type="EMBL" id="MBR7674844.1"/>
    </source>
</evidence>
<protein>
    <recommendedName>
        <fullName evidence="4">Integral membrane protein</fullName>
    </recommendedName>
</protein>
<dbReference type="AlphaFoldDB" id="A0A8T4IZY0"/>
<gene>
    <name evidence="2" type="ORF">KDA82_17805</name>
</gene>
<dbReference type="EMBL" id="JAGSMN010000391">
    <property type="protein sequence ID" value="MBR7674844.1"/>
    <property type="molecule type" value="Genomic_DNA"/>
</dbReference>
<organism evidence="2 3">
    <name type="scientific">Streptomyces daliensis</name>
    <dbReference type="NCBI Taxonomy" id="299421"/>
    <lineage>
        <taxon>Bacteria</taxon>
        <taxon>Bacillati</taxon>
        <taxon>Actinomycetota</taxon>
        <taxon>Actinomycetes</taxon>
        <taxon>Kitasatosporales</taxon>
        <taxon>Streptomycetaceae</taxon>
        <taxon>Streptomyces</taxon>
    </lineage>
</organism>